<reference evidence="3" key="1">
    <citation type="submission" date="2020-10" db="EMBL/GenBank/DDBJ databases">
        <title>Chromosome-scale genome assembly of the Allis shad, Alosa alosa.</title>
        <authorList>
            <person name="Margot Z."/>
            <person name="Christophe K."/>
            <person name="Cabau C."/>
            <person name="Louis A."/>
            <person name="Berthelot C."/>
            <person name="Parey E."/>
            <person name="Roest Crollius H."/>
            <person name="Montfort J."/>
            <person name="Robinson-Rechavi M."/>
            <person name="Bucao C."/>
            <person name="Bouchez O."/>
            <person name="Gislard M."/>
            <person name="Lluch J."/>
            <person name="Milhes M."/>
            <person name="Lampietro C."/>
            <person name="Lopez Roques C."/>
            <person name="Donnadieu C."/>
            <person name="Braasch I."/>
            <person name="Desvignes T."/>
            <person name="Postlethwait J."/>
            <person name="Bobe J."/>
            <person name="Guiguen Y."/>
        </authorList>
    </citation>
    <scope>NUCLEOTIDE SEQUENCE</scope>
    <source>
        <strain evidence="3">M-15738</strain>
        <tissue evidence="3">Blood</tissue>
    </source>
</reference>
<dbReference type="GO" id="GO:0006898">
    <property type="term" value="P:receptor-mediated endocytosis"/>
    <property type="evidence" value="ECO:0007669"/>
    <property type="project" value="TreeGrafter"/>
</dbReference>
<keyword evidence="4" id="KW-1185">Reference proteome</keyword>
<comment type="caution">
    <text evidence="3">The sequence shown here is derived from an EMBL/GenBank/DDBJ whole genome shotgun (WGS) entry which is preliminary data.</text>
</comment>
<dbReference type="SUPFAM" id="SSF50729">
    <property type="entry name" value="PH domain-like"/>
    <property type="match status" value="1"/>
</dbReference>
<dbReference type="GO" id="GO:0045807">
    <property type="term" value="P:positive regulation of endocytosis"/>
    <property type="evidence" value="ECO:0007669"/>
    <property type="project" value="TreeGrafter"/>
</dbReference>
<dbReference type="PANTHER" id="PTHR47695:SF5">
    <property type="entry name" value="DISABLED HOMOLOG 2"/>
    <property type="match status" value="1"/>
</dbReference>
<gene>
    <name evidence="3" type="ORF">AALO_G00045270</name>
</gene>
<accession>A0AAV6H9A0</accession>
<dbReference type="AlphaFoldDB" id="A0AAV6H9A0"/>
<dbReference type="InterPro" id="IPR006020">
    <property type="entry name" value="PTB/PI_dom"/>
</dbReference>
<feature type="domain" description="PID" evidence="2">
    <location>
        <begin position="7"/>
        <end position="76"/>
    </location>
</feature>
<dbReference type="Gene3D" id="2.30.29.30">
    <property type="entry name" value="Pleckstrin-homology domain (PH domain)/Phosphotyrosine-binding domain (PTB)"/>
    <property type="match status" value="1"/>
</dbReference>
<protein>
    <recommendedName>
        <fullName evidence="2">PID domain-containing protein</fullName>
    </recommendedName>
</protein>
<evidence type="ECO:0000313" key="3">
    <source>
        <dbReference type="EMBL" id="KAG5283720.1"/>
    </source>
</evidence>
<dbReference type="GO" id="GO:0090090">
    <property type="term" value="P:negative regulation of canonical Wnt signaling pathway"/>
    <property type="evidence" value="ECO:0007669"/>
    <property type="project" value="TreeGrafter"/>
</dbReference>
<evidence type="ECO:0000313" key="4">
    <source>
        <dbReference type="Proteomes" id="UP000823561"/>
    </source>
</evidence>
<sequence>MRKLGVIEHEHAVNKISFIARDVTDNRAFGYVYGAEGQHQFFAIKTAQVAEPVVIDLKDLFQLIFNMKTKESLAPEHNGGDALLCLEDEVTIVKSPANDHLGTDLFTPEEKNNISPTQVDSSIPANLFETTDATSPFGTTSLGPQLTVPEIAPHMWPQTSPSMLPLQGGVISPQSTTAFGGPSIPWGNHGSSLFGAPAGPQSWSQTNPTGSVGVWPPSAPIGNHFQQSPLPGIGVMIGGQQPISMSPVRLPPKPPIKEEPPVIKNAFMTLDPLGEKEKKTGKDMFKDFQMVKPPPTSIGKAEPASTPKLSPNRDEAFAQYFTNRVGLPQDVADHDDFDINQISSNINEKNKIAHQPVSAVSSTTAPVSATGVVEVAFTPDCNPVSTSALDQFNNAFGTDPFGVSFEISQTLLRTHWEISSAEKLQSNDVILFLMRGVD</sequence>
<dbReference type="PROSITE" id="PS01179">
    <property type="entry name" value="PID"/>
    <property type="match status" value="1"/>
</dbReference>
<dbReference type="GO" id="GO:0035615">
    <property type="term" value="F:clathrin adaptor activity"/>
    <property type="evidence" value="ECO:0007669"/>
    <property type="project" value="TreeGrafter"/>
</dbReference>
<dbReference type="InterPro" id="IPR011993">
    <property type="entry name" value="PH-like_dom_sf"/>
</dbReference>
<dbReference type="GO" id="GO:0010718">
    <property type="term" value="P:positive regulation of epithelial to mesenchymal transition"/>
    <property type="evidence" value="ECO:0007669"/>
    <property type="project" value="TreeGrafter"/>
</dbReference>
<dbReference type="GO" id="GO:0005905">
    <property type="term" value="C:clathrin-coated pit"/>
    <property type="evidence" value="ECO:0007669"/>
    <property type="project" value="TreeGrafter"/>
</dbReference>
<dbReference type="GO" id="GO:0005737">
    <property type="term" value="C:cytoplasm"/>
    <property type="evidence" value="ECO:0007669"/>
    <property type="project" value="TreeGrafter"/>
</dbReference>
<organism evidence="3 4">
    <name type="scientific">Alosa alosa</name>
    <name type="common">allis shad</name>
    <dbReference type="NCBI Taxonomy" id="278164"/>
    <lineage>
        <taxon>Eukaryota</taxon>
        <taxon>Metazoa</taxon>
        <taxon>Chordata</taxon>
        <taxon>Craniata</taxon>
        <taxon>Vertebrata</taxon>
        <taxon>Euteleostomi</taxon>
        <taxon>Actinopterygii</taxon>
        <taxon>Neopterygii</taxon>
        <taxon>Teleostei</taxon>
        <taxon>Clupei</taxon>
        <taxon>Clupeiformes</taxon>
        <taxon>Clupeoidei</taxon>
        <taxon>Clupeidae</taxon>
        <taxon>Alosa</taxon>
    </lineage>
</organism>
<proteinExistence type="predicted"/>
<evidence type="ECO:0000259" key="2">
    <source>
        <dbReference type="PROSITE" id="PS01179"/>
    </source>
</evidence>
<dbReference type="EMBL" id="JADWDJ010000003">
    <property type="protein sequence ID" value="KAG5283720.1"/>
    <property type="molecule type" value="Genomic_DNA"/>
</dbReference>
<evidence type="ECO:0000256" key="1">
    <source>
        <dbReference type="SAM" id="MobiDB-lite"/>
    </source>
</evidence>
<dbReference type="Proteomes" id="UP000823561">
    <property type="component" value="Chromosome 3"/>
</dbReference>
<feature type="region of interest" description="Disordered" evidence="1">
    <location>
        <begin position="290"/>
        <end position="311"/>
    </location>
</feature>
<dbReference type="GO" id="GO:0038024">
    <property type="term" value="F:cargo receptor activity"/>
    <property type="evidence" value="ECO:0007669"/>
    <property type="project" value="TreeGrafter"/>
</dbReference>
<name>A0AAV6H9A0_9TELE</name>
<dbReference type="PANTHER" id="PTHR47695">
    <property type="entry name" value="PID DOMAIN-CONTAINING PROTEIN"/>
    <property type="match status" value="1"/>
</dbReference>